<protein>
    <submittedName>
        <fullName evidence="1">Uncharacterized protein</fullName>
    </submittedName>
</protein>
<dbReference type="Proteomes" id="UP000028582">
    <property type="component" value="Unassembled WGS sequence"/>
</dbReference>
<organism evidence="1 2">
    <name type="scientific">Phytophthora nicotianae P1976</name>
    <dbReference type="NCBI Taxonomy" id="1317066"/>
    <lineage>
        <taxon>Eukaryota</taxon>
        <taxon>Sar</taxon>
        <taxon>Stramenopiles</taxon>
        <taxon>Oomycota</taxon>
        <taxon>Peronosporomycetes</taxon>
        <taxon>Peronosporales</taxon>
        <taxon>Peronosporaceae</taxon>
        <taxon>Phytophthora</taxon>
    </lineage>
</organism>
<dbReference type="AlphaFoldDB" id="A0A081AQP0"/>
<accession>A0A081AQP0</accession>
<proteinExistence type="predicted"/>
<sequence length="88" mass="9847">MFGAHFCELYICLDVFENHVLCDGINRNLGTVDDNAIVEFIILLVEAKNVIDNLTTYTMHLTDQSLRQAVVALLANVQITVATHTTLR</sequence>
<reference evidence="1 2" key="1">
    <citation type="submission" date="2013-11" db="EMBL/GenBank/DDBJ databases">
        <title>The Genome Sequence of Phytophthora parasitica P1976.</title>
        <authorList>
            <consortium name="The Broad Institute Genomics Platform"/>
            <person name="Russ C."/>
            <person name="Tyler B."/>
            <person name="Panabieres F."/>
            <person name="Shan W."/>
            <person name="Tripathy S."/>
            <person name="Grunwald N."/>
            <person name="Machado M."/>
            <person name="Johnson C.S."/>
            <person name="Walker B."/>
            <person name="Young S."/>
            <person name="Zeng Q."/>
            <person name="Gargeya S."/>
            <person name="Fitzgerald M."/>
            <person name="Haas B."/>
            <person name="Abouelleil A."/>
            <person name="Allen A.W."/>
            <person name="Alvarado L."/>
            <person name="Arachchi H.M."/>
            <person name="Berlin A.M."/>
            <person name="Chapman S.B."/>
            <person name="Gainer-Dewar J."/>
            <person name="Goldberg J."/>
            <person name="Griggs A."/>
            <person name="Gujja S."/>
            <person name="Hansen M."/>
            <person name="Howarth C."/>
            <person name="Imamovic A."/>
            <person name="Ireland A."/>
            <person name="Larimer J."/>
            <person name="McCowan C."/>
            <person name="Murphy C."/>
            <person name="Pearson M."/>
            <person name="Poon T.W."/>
            <person name="Priest M."/>
            <person name="Roberts A."/>
            <person name="Saif S."/>
            <person name="Shea T."/>
            <person name="Sisk P."/>
            <person name="Sykes S."/>
            <person name="Wortman J."/>
            <person name="Nusbaum C."/>
            <person name="Birren B."/>
        </authorList>
    </citation>
    <scope>NUCLEOTIDE SEQUENCE [LARGE SCALE GENOMIC DNA]</scope>
    <source>
        <strain evidence="1 2">P1976</strain>
    </source>
</reference>
<gene>
    <name evidence="1" type="ORF">F444_04440</name>
</gene>
<dbReference type="EMBL" id="ANJA01000891">
    <property type="protein sequence ID" value="ETO81201.1"/>
    <property type="molecule type" value="Genomic_DNA"/>
</dbReference>
<evidence type="ECO:0000313" key="2">
    <source>
        <dbReference type="Proteomes" id="UP000028582"/>
    </source>
</evidence>
<name>A0A081AQP0_PHYNI</name>
<comment type="caution">
    <text evidence="1">The sequence shown here is derived from an EMBL/GenBank/DDBJ whole genome shotgun (WGS) entry which is preliminary data.</text>
</comment>
<evidence type="ECO:0000313" key="1">
    <source>
        <dbReference type="EMBL" id="ETO81201.1"/>
    </source>
</evidence>